<evidence type="ECO:0000313" key="2">
    <source>
        <dbReference type="WBParaSite" id="nRc.2.0.1.t00200-RA"/>
    </source>
</evidence>
<reference evidence="2" key="1">
    <citation type="submission" date="2022-11" db="UniProtKB">
        <authorList>
            <consortium name="WormBaseParasite"/>
        </authorList>
    </citation>
    <scope>IDENTIFICATION</scope>
</reference>
<dbReference type="WBParaSite" id="nRc.2.0.1.t00200-RA">
    <property type="protein sequence ID" value="nRc.2.0.1.t00200-RA"/>
    <property type="gene ID" value="nRc.2.0.1.g00200"/>
</dbReference>
<sequence length="327" mass="38308">MNRLLFAVLRENFTRSLLEDRQADVVAEENCNQKSKRKVNKHAQYPSRQDLMSPPLRYFQKGWLRKEFQTDKPMVMSKRRMRRILSVGPNMAYSLGQLFLTVSKYDNVKMFDGEDHSRTLAYESLVENLKIRWKIINIVREMLNVTNTNLPDHEMKSSLKLATNQITSNMDNYSAIVDKAISYTTKVSNNFESLCFYFEEFSTPLELRVKLNIPFCCLCIYHFKAFFRLEDDQADERRTEDLCLDSCLLYENATGINESLSILFLKGGLRIGLDAKILRKNCLYFKKEMVKRALRNIDDSLSGMSVVGEFFIATFQRLLIQLRQRSR</sequence>
<keyword evidence="1" id="KW-1185">Reference proteome</keyword>
<dbReference type="AlphaFoldDB" id="A0A915HFX7"/>
<proteinExistence type="predicted"/>
<dbReference type="Proteomes" id="UP000887565">
    <property type="component" value="Unplaced"/>
</dbReference>
<evidence type="ECO:0000313" key="1">
    <source>
        <dbReference type="Proteomes" id="UP000887565"/>
    </source>
</evidence>
<accession>A0A915HFX7</accession>
<organism evidence="1 2">
    <name type="scientific">Romanomermis culicivorax</name>
    <name type="common">Nematode worm</name>
    <dbReference type="NCBI Taxonomy" id="13658"/>
    <lineage>
        <taxon>Eukaryota</taxon>
        <taxon>Metazoa</taxon>
        <taxon>Ecdysozoa</taxon>
        <taxon>Nematoda</taxon>
        <taxon>Enoplea</taxon>
        <taxon>Dorylaimia</taxon>
        <taxon>Mermithida</taxon>
        <taxon>Mermithoidea</taxon>
        <taxon>Mermithidae</taxon>
        <taxon>Romanomermis</taxon>
    </lineage>
</organism>
<name>A0A915HFX7_ROMCU</name>
<protein>
    <submittedName>
        <fullName evidence="2">Uncharacterized protein</fullName>
    </submittedName>
</protein>